<keyword evidence="2" id="KW-1185">Reference proteome</keyword>
<dbReference type="Proteomes" id="UP000237105">
    <property type="component" value="Unassembled WGS sequence"/>
</dbReference>
<proteinExistence type="predicted"/>
<sequence>MPRWDICRRNEKLALLHKGLYLRRRGPALEDTKRLFLHRVRSDIFWPSWALASTLESYLFLQQKIYTVGSPHPNSTLAIKRLPRWSCGPFLLSA</sequence>
<dbReference type="AlphaFoldDB" id="A0A2P5BDE8"/>
<protein>
    <submittedName>
        <fullName evidence="1">Uncharacterized protein</fullName>
    </submittedName>
</protein>
<evidence type="ECO:0000313" key="1">
    <source>
        <dbReference type="EMBL" id="PON46808.1"/>
    </source>
</evidence>
<name>A0A2P5BDE8_PARAD</name>
<evidence type="ECO:0000313" key="2">
    <source>
        <dbReference type="Proteomes" id="UP000237105"/>
    </source>
</evidence>
<dbReference type="EMBL" id="JXTB01000305">
    <property type="protein sequence ID" value="PON46808.1"/>
    <property type="molecule type" value="Genomic_DNA"/>
</dbReference>
<organism evidence="1 2">
    <name type="scientific">Parasponia andersonii</name>
    <name type="common">Sponia andersonii</name>
    <dbReference type="NCBI Taxonomy" id="3476"/>
    <lineage>
        <taxon>Eukaryota</taxon>
        <taxon>Viridiplantae</taxon>
        <taxon>Streptophyta</taxon>
        <taxon>Embryophyta</taxon>
        <taxon>Tracheophyta</taxon>
        <taxon>Spermatophyta</taxon>
        <taxon>Magnoliopsida</taxon>
        <taxon>eudicotyledons</taxon>
        <taxon>Gunneridae</taxon>
        <taxon>Pentapetalae</taxon>
        <taxon>rosids</taxon>
        <taxon>fabids</taxon>
        <taxon>Rosales</taxon>
        <taxon>Cannabaceae</taxon>
        <taxon>Parasponia</taxon>
    </lineage>
</organism>
<gene>
    <name evidence="1" type="ORF">PanWU01x14_249030</name>
</gene>
<accession>A0A2P5BDE8</accession>
<reference evidence="2" key="1">
    <citation type="submission" date="2016-06" db="EMBL/GenBank/DDBJ databases">
        <title>Parallel loss of symbiosis genes in relatives of nitrogen-fixing non-legume Parasponia.</title>
        <authorList>
            <person name="Van Velzen R."/>
            <person name="Holmer R."/>
            <person name="Bu F."/>
            <person name="Rutten L."/>
            <person name="Van Zeijl A."/>
            <person name="Liu W."/>
            <person name="Santuari L."/>
            <person name="Cao Q."/>
            <person name="Sharma T."/>
            <person name="Shen D."/>
            <person name="Roswanjaya Y."/>
            <person name="Wardhani T."/>
            <person name="Kalhor M.S."/>
            <person name="Jansen J."/>
            <person name="Van den Hoogen J."/>
            <person name="Gungor B."/>
            <person name="Hartog M."/>
            <person name="Hontelez J."/>
            <person name="Verver J."/>
            <person name="Yang W.-C."/>
            <person name="Schijlen E."/>
            <person name="Repin R."/>
            <person name="Schilthuizen M."/>
            <person name="Schranz E."/>
            <person name="Heidstra R."/>
            <person name="Miyata K."/>
            <person name="Fedorova E."/>
            <person name="Kohlen W."/>
            <person name="Bisseling T."/>
            <person name="Smit S."/>
            <person name="Geurts R."/>
        </authorList>
    </citation>
    <scope>NUCLEOTIDE SEQUENCE [LARGE SCALE GENOMIC DNA]</scope>
    <source>
        <strain evidence="2">cv. WU1-14</strain>
    </source>
</reference>
<dbReference type="OrthoDB" id="10394802at2759"/>
<comment type="caution">
    <text evidence="1">The sequence shown here is derived from an EMBL/GenBank/DDBJ whole genome shotgun (WGS) entry which is preliminary data.</text>
</comment>